<evidence type="ECO:0000313" key="2">
    <source>
        <dbReference type="Proteomes" id="UP000737402"/>
    </source>
</evidence>
<accession>A0ABS2P5K4</accession>
<proteinExistence type="predicted"/>
<sequence length="36" mass="4186">MGKSNKILFYTNVLTKLQIISEEEKETILKKMTKKG</sequence>
<comment type="caution">
    <text evidence="1">The sequence shown here is derived from an EMBL/GenBank/DDBJ whole genome shotgun (WGS) entry which is preliminary data.</text>
</comment>
<keyword evidence="2" id="KW-1185">Reference proteome</keyword>
<organism evidence="1 2">
    <name type="scientific">Sutcliffiella tianshenii</name>
    <dbReference type="NCBI Taxonomy" id="1463404"/>
    <lineage>
        <taxon>Bacteria</taxon>
        <taxon>Bacillati</taxon>
        <taxon>Bacillota</taxon>
        <taxon>Bacilli</taxon>
        <taxon>Bacillales</taxon>
        <taxon>Bacillaceae</taxon>
        <taxon>Sutcliffiella</taxon>
    </lineage>
</organism>
<dbReference type="EMBL" id="JAFBED010000016">
    <property type="protein sequence ID" value="MBM7622242.1"/>
    <property type="molecule type" value="Genomic_DNA"/>
</dbReference>
<reference evidence="1 2" key="1">
    <citation type="submission" date="2021-01" db="EMBL/GenBank/DDBJ databases">
        <title>Genomic Encyclopedia of Type Strains, Phase IV (KMG-IV): sequencing the most valuable type-strain genomes for metagenomic binning, comparative biology and taxonomic classification.</title>
        <authorList>
            <person name="Goeker M."/>
        </authorList>
    </citation>
    <scope>NUCLEOTIDE SEQUENCE [LARGE SCALE GENOMIC DNA]</scope>
    <source>
        <strain evidence="1 2">DSM 25879</strain>
    </source>
</reference>
<keyword evidence="1" id="KW-0240">DNA-directed RNA polymerase</keyword>
<name>A0ABS2P5K4_9BACI</name>
<protein>
    <submittedName>
        <fullName evidence="1">DNA-directed RNA polymerase subunit H (RpoH/RPB5)</fullName>
    </submittedName>
</protein>
<gene>
    <name evidence="1" type="ORF">JOC95_004157</name>
</gene>
<dbReference type="Proteomes" id="UP000737402">
    <property type="component" value="Unassembled WGS sequence"/>
</dbReference>
<dbReference type="GO" id="GO:0000428">
    <property type="term" value="C:DNA-directed RNA polymerase complex"/>
    <property type="evidence" value="ECO:0007669"/>
    <property type="project" value="UniProtKB-KW"/>
</dbReference>
<evidence type="ECO:0000313" key="1">
    <source>
        <dbReference type="EMBL" id="MBM7622242.1"/>
    </source>
</evidence>
<keyword evidence="1" id="KW-0804">Transcription</keyword>